<feature type="region of interest" description="Disordered" evidence="1">
    <location>
        <begin position="1"/>
        <end position="21"/>
    </location>
</feature>
<evidence type="ECO:0000256" key="1">
    <source>
        <dbReference type="SAM" id="MobiDB-lite"/>
    </source>
</evidence>
<evidence type="ECO:0000313" key="3">
    <source>
        <dbReference type="Proteomes" id="UP000039021"/>
    </source>
</evidence>
<proteinExistence type="predicted"/>
<gene>
    <name evidence="2" type="ORF">ERS007739_02001</name>
</gene>
<evidence type="ECO:0000313" key="2">
    <source>
        <dbReference type="EMBL" id="COY00767.1"/>
    </source>
</evidence>
<reference evidence="3" key="1">
    <citation type="submission" date="2015-03" db="EMBL/GenBank/DDBJ databases">
        <authorList>
            <consortium name="Pathogen Informatics"/>
        </authorList>
    </citation>
    <scope>NUCLEOTIDE SEQUENCE [LARGE SCALE GENOMIC DNA]</scope>
    <source>
        <strain evidence="3">N09902308</strain>
    </source>
</reference>
<protein>
    <submittedName>
        <fullName evidence="2">Uncharacterized protein</fullName>
    </submittedName>
</protein>
<name>A0A916LAQ4_MYCTX</name>
<dbReference type="Proteomes" id="UP000039021">
    <property type="component" value="Unassembled WGS sequence"/>
</dbReference>
<sequence length="183" mass="20782">MDILRTEPAEPIPMLNHNPRDRQIAQHRRELTSVPVEHRPDLGDNLVDRDLFGCGPRSHPRHLPIQIRLLISRRHPRVHRSLWLRASLASQLVDQNESTNLPGRDRQEPSVEPAIRGHPRDAIALGPRREIHTSVPTARHRQLPTTHRATVGSPGSTRHRVATVAEAFHATVPWRGSRPNMAH</sequence>
<organism evidence="2 3">
    <name type="scientific">Mycobacterium tuberculosis</name>
    <dbReference type="NCBI Taxonomy" id="1773"/>
    <lineage>
        <taxon>Bacteria</taxon>
        <taxon>Bacillati</taxon>
        <taxon>Actinomycetota</taxon>
        <taxon>Actinomycetes</taxon>
        <taxon>Mycobacteriales</taxon>
        <taxon>Mycobacteriaceae</taxon>
        <taxon>Mycobacterium</taxon>
        <taxon>Mycobacterium tuberculosis complex</taxon>
    </lineage>
</organism>
<feature type="region of interest" description="Disordered" evidence="1">
    <location>
        <begin position="135"/>
        <end position="157"/>
    </location>
</feature>
<comment type="caution">
    <text evidence="2">The sequence shown here is derived from an EMBL/GenBank/DDBJ whole genome shotgun (WGS) entry which is preliminary data.</text>
</comment>
<dbReference type="EMBL" id="CSBK01000852">
    <property type="protein sequence ID" value="COY00767.1"/>
    <property type="molecule type" value="Genomic_DNA"/>
</dbReference>
<accession>A0A916LAQ4</accession>
<dbReference type="AlphaFoldDB" id="A0A916LAQ4"/>
<feature type="compositionally biased region" description="Polar residues" evidence="1">
    <location>
        <begin position="143"/>
        <end position="156"/>
    </location>
</feature>